<dbReference type="NCBIfam" id="TIGR03060">
    <property type="entry name" value="PS_II_psb29"/>
    <property type="match status" value="1"/>
</dbReference>
<dbReference type="PATRIC" id="fig|292563.3.peg.1701"/>
<keyword evidence="1 2" id="KW-0175">Coiled coil</keyword>
<evidence type="ECO:0000313" key="4">
    <source>
        <dbReference type="Proteomes" id="UP000010483"/>
    </source>
</evidence>
<dbReference type="STRING" id="292563.Cyast_1629"/>
<dbReference type="KEGG" id="csn:Cyast_1629"/>
<evidence type="ECO:0000256" key="2">
    <source>
        <dbReference type="HAMAP-Rule" id="MF_01843"/>
    </source>
</evidence>
<dbReference type="AlphaFoldDB" id="K9YMF7"/>
<keyword evidence="4" id="KW-1185">Reference proteome</keyword>
<organism evidence="3 4">
    <name type="scientific">Cyanobacterium stanieri (strain ATCC 29140 / PCC 7202)</name>
    <dbReference type="NCBI Taxonomy" id="292563"/>
    <lineage>
        <taxon>Bacteria</taxon>
        <taxon>Bacillati</taxon>
        <taxon>Cyanobacteriota</taxon>
        <taxon>Cyanophyceae</taxon>
        <taxon>Oscillatoriophycideae</taxon>
        <taxon>Chroococcales</taxon>
        <taxon>Geminocystaceae</taxon>
        <taxon>Cyanobacterium</taxon>
    </lineage>
</organism>
<name>K9YMF7_CYASC</name>
<protein>
    <recommendedName>
        <fullName evidence="2">Protein Thf1</fullName>
    </recommendedName>
</protein>
<dbReference type="PANTHER" id="PTHR34793:SF1">
    <property type="entry name" value="PROTEIN THYLAKOID FORMATION 1, CHLOROPLASTIC"/>
    <property type="match status" value="1"/>
</dbReference>
<gene>
    <name evidence="2" type="primary">thf1</name>
    <name evidence="3" type="ordered locus">Cyast_1629</name>
</gene>
<dbReference type="Pfam" id="PF11264">
    <property type="entry name" value="ThylakoidFormat"/>
    <property type="match status" value="1"/>
</dbReference>
<proteinExistence type="inferred from homology"/>
<dbReference type="Proteomes" id="UP000010483">
    <property type="component" value="Chromosome"/>
</dbReference>
<dbReference type="HAMAP" id="MF_01843">
    <property type="entry name" value="Thf1"/>
    <property type="match status" value="1"/>
</dbReference>
<dbReference type="GO" id="GO:0010207">
    <property type="term" value="P:photosystem II assembly"/>
    <property type="evidence" value="ECO:0007669"/>
    <property type="project" value="InterPro"/>
</dbReference>
<dbReference type="GO" id="GO:0030096">
    <property type="term" value="C:plasma membrane-derived thylakoid photosystem II"/>
    <property type="evidence" value="ECO:0007669"/>
    <property type="project" value="TreeGrafter"/>
</dbReference>
<comment type="function">
    <text evidence="2">May be involved in photosynthetic membrane biogenesis.</text>
</comment>
<dbReference type="PANTHER" id="PTHR34793">
    <property type="entry name" value="PROTEIN THYLAKOID FORMATION 1, CHLOROPLASTIC"/>
    <property type="match status" value="1"/>
</dbReference>
<evidence type="ECO:0000313" key="3">
    <source>
        <dbReference type="EMBL" id="AFZ47590.1"/>
    </source>
</evidence>
<accession>K9YMF7</accession>
<dbReference type="InterPro" id="IPR017499">
    <property type="entry name" value="Thf1"/>
</dbReference>
<comment type="similarity">
    <text evidence="2">Belongs to the THF1 family.</text>
</comment>
<dbReference type="EMBL" id="CP003940">
    <property type="protein sequence ID" value="AFZ47590.1"/>
    <property type="molecule type" value="Genomic_DNA"/>
</dbReference>
<reference evidence="4" key="1">
    <citation type="journal article" date="2013" name="Proc. Natl. Acad. Sci. U.S.A.">
        <title>Improving the coverage of the cyanobacterial phylum using diversity-driven genome sequencing.</title>
        <authorList>
            <person name="Shih P.M."/>
            <person name="Wu D."/>
            <person name="Latifi A."/>
            <person name="Axen S.D."/>
            <person name="Fewer D.P."/>
            <person name="Talla E."/>
            <person name="Calteau A."/>
            <person name="Cai F."/>
            <person name="Tandeau de Marsac N."/>
            <person name="Rippka R."/>
            <person name="Herdman M."/>
            <person name="Sivonen K."/>
            <person name="Coursin T."/>
            <person name="Laurent T."/>
            <person name="Goodwin L."/>
            <person name="Nolan M."/>
            <person name="Davenport K.W."/>
            <person name="Han C.S."/>
            <person name="Rubin E.M."/>
            <person name="Eisen J.A."/>
            <person name="Woyke T."/>
            <person name="Gugger M."/>
            <person name="Kerfeld C.A."/>
        </authorList>
    </citation>
    <scope>NUCLEOTIDE SEQUENCE [LARGE SCALE GENOMIC DNA]</scope>
    <source>
        <strain evidence="4">ATCC 29140 / PCC 7202</strain>
    </source>
</reference>
<dbReference type="HOGENOM" id="CLU_079763_1_0_3"/>
<dbReference type="eggNOG" id="ENOG502Z86M">
    <property type="taxonomic scope" value="Bacteria"/>
</dbReference>
<sequence length="233" mass="26907">MDKIRTVSDTRRAFYQYHTRPINSIYRQVVQELMVEMHLLSVNTDFQPDAVYAVGVCQSFEQFMTGYKPEEDKTSIFNALCKAIEANPDDYRHQSESLLNFVEGKSAEDLVNWLLNPVADNGLDENIVNSLKSILERERFKYSRLFGIGFYTLINKVAPDVAKDEEKLAKLIAPYSEKLDLPVDKLKKDVDLYRSNLDKINQMLVVIAETIEASKKKRINIEKTEEKEEANEN</sequence>
<evidence type="ECO:0000256" key="1">
    <source>
        <dbReference type="ARBA" id="ARBA00023054"/>
    </source>
</evidence>